<evidence type="ECO:0000256" key="9">
    <source>
        <dbReference type="PIRSR" id="PIRSR600760-2"/>
    </source>
</evidence>
<accession>A0A3S8U756</accession>
<dbReference type="FunFam" id="3.30.540.10:FF:000003">
    <property type="entry name" value="Inositol-1-monophosphatase"/>
    <property type="match status" value="1"/>
</dbReference>
<dbReference type="GO" id="GO:0008934">
    <property type="term" value="F:inositol monophosphate 1-phosphatase activity"/>
    <property type="evidence" value="ECO:0007669"/>
    <property type="project" value="InterPro"/>
</dbReference>
<sequence>MTDLAARYAAARRIAADVGGMALDYFRKWDELTIDVKGHQDFVSEADKNVELAVRAALAQAFPEDGIVGEEGAPTPGTSGFTWVIDPIDGTTNFINGIPQWCVIIACVHQGQTVIGVVHDPVHDELHHAMAGGGAFCNDRPIRCSAKTSLREGSLGVGFSGRTRIEGIKRLINLSCDAGTVFWRNGSGGLSLAYVATGRILGYVEEHMNAWDFLAGHLIVAEAGGRVEPVDADDAIANGGRVVVSGAGVFDAVMGLAKAAYDA</sequence>
<dbReference type="PROSITE" id="PS00629">
    <property type="entry name" value="IMP_1"/>
    <property type="match status" value="1"/>
</dbReference>
<dbReference type="EMBL" id="CP034328">
    <property type="protein sequence ID" value="AZL59408.1"/>
    <property type="molecule type" value="Genomic_DNA"/>
</dbReference>
<comment type="catalytic activity">
    <reaction evidence="1">
        <text>a myo-inositol phosphate + H2O = myo-inositol + phosphate</text>
        <dbReference type="Rhea" id="RHEA:24056"/>
        <dbReference type="ChEBI" id="CHEBI:15377"/>
        <dbReference type="ChEBI" id="CHEBI:17268"/>
        <dbReference type="ChEBI" id="CHEBI:43474"/>
        <dbReference type="ChEBI" id="CHEBI:84139"/>
        <dbReference type="EC" id="3.1.3.25"/>
    </reaction>
</comment>
<feature type="binding site" evidence="9">
    <location>
        <position position="70"/>
    </location>
    <ligand>
        <name>Mg(2+)</name>
        <dbReference type="ChEBI" id="CHEBI:18420"/>
        <label>1</label>
        <note>catalytic</note>
    </ligand>
</feature>
<evidence type="ECO:0000256" key="3">
    <source>
        <dbReference type="ARBA" id="ARBA00009759"/>
    </source>
</evidence>
<evidence type="ECO:0000313" key="10">
    <source>
        <dbReference type="EMBL" id="AZL59408.1"/>
    </source>
</evidence>
<reference evidence="10 11" key="1">
    <citation type="submission" date="2018-12" db="EMBL/GenBank/DDBJ databases">
        <title>Complete genome sequencing of Tabrizicola sp. K13M18.</title>
        <authorList>
            <person name="Bae J.-W."/>
        </authorList>
    </citation>
    <scope>NUCLEOTIDE SEQUENCE [LARGE SCALE GENOMIC DNA]</scope>
    <source>
        <strain evidence="10 11">K13M18</strain>
    </source>
</reference>
<evidence type="ECO:0000313" key="11">
    <source>
        <dbReference type="Proteomes" id="UP000282002"/>
    </source>
</evidence>
<dbReference type="Proteomes" id="UP000282002">
    <property type="component" value="Chromosome"/>
</dbReference>
<dbReference type="Pfam" id="PF00459">
    <property type="entry name" value="Inositol_P"/>
    <property type="match status" value="1"/>
</dbReference>
<proteinExistence type="inferred from homology"/>
<dbReference type="Gene3D" id="3.30.540.10">
    <property type="entry name" value="Fructose-1,6-Bisphosphatase, subunit A, domain 1"/>
    <property type="match status" value="1"/>
</dbReference>
<dbReference type="InterPro" id="IPR000760">
    <property type="entry name" value="Inositol_monophosphatase-like"/>
</dbReference>
<dbReference type="EC" id="3.1.3.25" evidence="4"/>
<protein>
    <recommendedName>
        <fullName evidence="5">Inositol-1-monophosphatase</fullName>
        <ecNumber evidence="4">3.1.3.25</ecNumber>
    </recommendedName>
</protein>
<dbReference type="PANTHER" id="PTHR20854">
    <property type="entry name" value="INOSITOL MONOPHOSPHATASE"/>
    <property type="match status" value="1"/>
</dbReference>
<feature type="binding site" evidence="9">
    <location>
        <position position="88"/>
    </location>
    <ligand>
        <name>Mg(2+)</name>
        <dbReference type="ChEBI" id="CHEBI:18420"/>
        <label>1</label>
        <note>catalytic</note>
    </ligand>
</feature>
<evidence type="ECO:0000256" key="2">
    <source>
        <dbReference type="ARBA" id="ARBA00001946"/>
    </source>
</evidence>
<keyword evidence="6 9" id="KW-0479">Metal-binding</keyword>
<evidence type="ECO:0000256" key="6">
    <source>
        <dbReference type="ARBA" id="ARBA00022723"/>
    </source>
</evidence>
<dbReference type="KEGG" id="taw:EI545_11480"/>
<dbReference type="InterPro" id="IPR022337">
    <property type="entry name" value="Inositol_monophosphatase_SuhB"/>
</dbReference>
<dbReference type="SUPFAM" id="SSF56655">
    <property type="entry name" value="Carbohydrate phosphatase"/>
    <property type="match status" value="1"/>
</dbReference>
<gene>
    <name evidence="10" type="ORF">EI545_11480</name>
</gene>
<dbReference type="Gene3D" id="3.40.190.80">
    <property type="match status" value="1"/>
</dbReference>
<feature type="binding site" evidence="9">
    <location>
        <position position="212"/>
    </location>
    <ligand>
        <name>Mg(2+)</name>
        <dbReference type="ChEBI" id="CHEBI:18420"/>
        <label>1</label>
        <note>catalytic</note>
    </ligand>
</feature>
<keyword evidence="8 9" id="KW-0460">Magnesium</keyword>
<evidence type="ECO:0000256" key="7">
    <source>
        <dbReference type="ARBA" id="ARBA00022801"/>
    </source>
</evidence>
<dbReference type="PRINTS" id="PR01959">
    <property type="entry name" value="SBIMPHPHTASE"/>
</dbReference>
<comment type="cofactor">
    <cofactor evidence="2 9">
        <name>Mg(2+)</name>
        <dbReference type="ChEBI" id="CHEBI:18420"/>
    </cofactor>
</comment>
<keyword evidence="7" id="KW-0378">Hydrolase</keyword>
<dbReference type="OrthoDB" id="9785695at2"/>
<organism evidence="10 11">
    <name type="scientific">Tabrizicola piscis</name>
    <dbReference type="NCBI Taxonomy" id="2494374"/>
    <lineage>
        <taxon>Bacteria</taxon>
        <taxon>Pseudomonadati</taxon>
        <taxon>Pseudomonadota</taxon>
        <taxon>Alphaproteobacteria</taxon>
        <taxon>Rhodobacterales</taxon>
        <taxon>Paracoccaceae</taxon>
        <taxon>Tabrizicola</taxon>
    </lineage>
</organism>
<dbReference type="AlphaFoldDB" id="A0A3S8U756"/>
<comment type="similarity">
    <text evidence="3">Belongs to the inositol monophosphatase superfamily.</text>
</comment>
<dbReference type="RefSeq" id="WP_125325603.1">
    <property type="nucleotide sequence ID" value="NZ_CP034328.1"/>
</dbReference>
<dbReference type="PANTHER" id="PTHR20854:SF4">
    <property type="entry name" value="INOSITOL-1-MONOPHOSPHATASE-RELATED"/>
    <property type="match status" value="1"/>
</dbReference>
<dbReference type="PRINTS" id="PR00377">
    <property type="entry name" value="IMPHPHTASES"/>
</dbReference>
<dbReference type="GO" id="GO:0046872">
    <property type="term" value="F:metal ion binding"/>
    <property type="evidence" value="ECO:0007669"/>
    <property type="project" value="UniProtKB-KW"/>
</dbReference>
<dbReference type="GO" id="GO:0006020">
    <property type="term" value="P:inositol metabolic process"/>
    <property type="evidence" value="ECO:0007669"/>
    <property type="project" value="TreeGrafter"/>
</dbReference>
<feature type="binding site" evidence="9">
    <location>
        <position position="89"/>
    </location>
    <ligand>
        <name>Mg(2+)</name>
        <dbReference type="ChEBI" id="CHEBI:18420"/>
        <label>1</label>
        <note>catalytic</note>
    </ligand>
</feature>
<evidence type="ECO:0000256" key="4">
    <source>
        <dbReference type="ARBA" id="ARBA00013106"/>
    </source>
</evidence>
<evidence type="ECO:0000256" key="8">
    <source>
        <dbReference type="ARBA" id="ARBA00022842"/>
    </source>
</evidence>
<evidence type="ECO:0000256" key="5">
    <source>
        <dbReference type="ARBA" id="ARBA00019784"/>
    </source>
</evidence>
<keyword evidence="11" id="KW-1185">Reference proteome</keyword>
<dbReference type="GO" id="GO:0007165">
    <property type="term" value="P:signal transduction"/>
    <property type="evidence" value="ECO:0007669"/>
    <property type="project" value="TreeGrafter"/>
</dbReference>
<dbReference type="InterPro" id="IPR020583">
    <property type="entry name" value="Inositol_monoP_metal-BS"/>
</dbReference>
<feature type="binding site" evidence="9">
    <location>
        <position position="86"/>
    </location>
    <ligand>
        <name>Mg(2+)</name>
        <dbReference type="ChEBI" id="CHEBI:18420"/>
        <label>1</label>
        <note>catalytic</note>
    </ligand>
</feature>
<evidence type="ECO:0000256" key="1">
    <source>
        <dbReference type="ARBA" id="ARBA00001033"/>
    </source>
</evidence>
<name>A0A3S8U756_9RHOB</name>